<comment type="caution">
    <text evidence="12">The sequence shown here is derived from an EMBL/GenBank/DDBJ whole genome shotgun (WGS) entry which is preliminary data.</text>
</comment>
<keyword evidence="5" id="KW-0479">Metal-binding</keyword>
<dbReference type="GO" id="GO:0004181">
    <property type="term" value="F:metallocarboxypeptidase activity"/>
    <property type="evidence" value="ECO:0007669"/>
    <property type="project" value="InterPro"/>
</dbReference>
<evidence type="ECO:0000256" key="1">
    <source>
        <dbReference type="ARBA" id="ARBA00001947"/>
    </source>
</evidence>
<keyword evidence="3" id="KW-0121">Carboxypeptidase</keyword>
<dbReference type="Proteomes" id="UP000288216">
    <property type="component" value="Unassembled WGS sequence"/>
</dbReference>
<comment type="similarity">
    <text evidence="2 10">Belongs to the peptidase M14 family.</text>
</comment>
<dbReference type="STRING" id="75743.A0A401NHN1"/>
<evidence type="ECO:0000256" key="9">
    <source>
        <dbReference type="ARBA" id="ARBA00023180"/>
    </source>
</evidence>
<dbReference type="SUPFAM" id="SSF49464">
    <property type="entry name" value="Carboxypeptidase regulatory domain-like"/>
    <property type="match status" value="1"/>
</dbReference>
<evidence type="ECO:0000256" key="5">
    <source>
        <dbReference type="ARBA" id="ARBA00022723"/>
    </source>
</evidence>
<dbReference type="SMART" id="SM00631">
    <property type="entry name" value="Zn_pept"/>
    <property type="match status" value="1"/>
</dbReference>
<keyword evidence="9" id="KW-0325">Glycoprotein</keyword>
<dbReference type="Pfam" id="PF00246">
    <property type="entry name" value="Peptidase_M14"/>
    <property type="match status" value="1"/>
</dbReference>
<accession>A0A401NHN1</accession>
<dbReference type="OMA" id="MEETHRG"/>
<dbReference type="CDD" id="cd11308">
    <property type="entry name" value="Peptidase_M14NE-CP-C_like"/>
    <property type="match status" value="1"/>
</dbReference>
<dbReference type="FunFam" id="3.40.630.10:FF:000020">
    <property type="entry name" value="Carboxypeptidase D"/>
    <property type="match status" value="1"/>
</dbReference>
<dbReference type="InterPro" id="IPR050753">
    <property type="entry name" value="Peptidase_M14_domain"/>
</dbReference>
<evidence type="ECO:0000256" key="10">
    <source>
        <dbReference type="PROSITE-ProRule" id="PRU01379"/>
    </source>
</evidence>
<evidence type="ECO:0000313" key="13">
    <source>
        <dbReference type="Proteomes" id="UP000288216"/>
    </source>
</evidence>
<keyword evidence="8" id="KW-0482">Metalloprotease</keyword>
<dbReference type="GO" id="GO:0005615">
    <property type="term" value="C:extracellular space"/>
    <property type="evidence" value="ECO:0007669"/>
    <property type="project" value="TreeGrafter"/>
</dbReference>
<dbReference type="AlphaFoldDB" id="A0A401NHN1"/>
<name>A0A401NHN1_SCYTO</name>
<dbReference type="PANTHER" id="PTHR11532:SF84">
    <property type="entry name" value="CARBOXYPEPTIDASE M"/>
    <property type="match status" value="1"/>
</dbReference>
<gene>
    <name evidence="12" type="ORF">scyTo_0006862</name>
</gene>
<dbReference type="PROSITE" id="PS00133">
    <property type="entry name" value="CARBOXYPEPT_ZN_2"/>
    <property type="match status" value="1"/>
</dbReference>
<dbReference type="Gene3D" id="3.40.630.10">
    <property type="entry name" value="Zn peptidases"/>
    <property type="match status" value="1"/>
</dbReference>
<keyword evidence="13" id="KW-1185">Reference proteome</keyword>
<dbReference type="InterPro" id="IPR000834">
    <property type="entry name" value="Peptidase_M14"/>
</dbReference>
<dbReference type="PANTHER" id="PTHR11532">
    <property type="entry name" value="PROTEASE M14 CARBOXYPEPTIDASE"/>
    <property type="match status" value="1"/>
</dbReference>
<evidence type="ECO:0000259" key="11">
    <source>
        <dbReference type="PROSITE" id="PS52035"/>
    </source>
</evidence>
<feature type="domain" description="Peptidase M14" evidence="11">
    <location>
        <begin position="97"/>
        <end position="388"/>
    </location>
</feature>
<reference evidence="12 13" key="1">
    <citation type="journal article" date="2018" name="Nat. Ecol. Evol.">
        <title>Shark genomes provide insights into elasmobranch evolution and the origin of vertebrates.</title>
        <authorList>
            <person name="Hara Y"/>
            <person name="Yamaguchi K"/>
            <person name="Onimaru K"/>
            <person name="Kadota M"/>
            <person name="Koyanagi M"/>
            <person name="Keeley SD"/>
            <person name="Tatsumi K"/>
            <person name="Tanaka K"/>
            <person name="Motone F"/>
            <person name="Kageyama Y"/>
            <person name="Nozu R"/>
            <person name="Adachi N"/>
            <person name="Nishimura O"/>
            <person name="Nakagawa R"/>
            <person name="Tanegashima C"/>
            <person name="Kiyatake I"/>
            <person name="Matsumoto R"/>
            <person name="Murakumo K"/>
            <person name="Nishida K"/>
            <person name="Terakita A"/>
            <person name="Kuratani S"/>
            <person name="Sato K"/>
            <person name="Hyodo S Kuraku.S."/>
        </authorList>
    </citation>
    <scope>NUCLEOTIDE SEQUENCE [LARGE SCALE GENOMIC DNA]</scope>
</reference>
<evidence type="ECO:0000256" key="6">
    <source>
        <dbReference type="ARBA" id="ARBA00022801"/>
    </source>
</evidence>
<evidence type="ECO:0000256" key="2">
    <source>
        <dbReference type="ARBA" id="ARBA00005988"/>
    </source>
</evidence>
<dbReference type="SUPFAM" id="SSF53187">
    <property type="entry name" value="Zn-dependent exopeptidases"/>
    <property type="match status" value="1"/>
</dbReference>
<evidence type="ECO:0000256" key="4">
    <source>
        <dbReference type="ARBA" id="ARBA00022670"/>
    </source>
</evidence>
<dbReference type="GO" id="GO:0006518">
    <property type="term" value="P:peptide metabolic process"/>
    <property type="evidence" value="ECO:0007669"/>
    <property type="project" value="TreeGrafter"/>
</dbReference>
<dbReference type="GO" id="GO:0008270">
    <property type="term" value="F:zinc ion binding"/>
    <property type="evidence" value="ECO:0007669"/>
    <property type="project" value="InterPro"/>
</dbReference>
<organism evidence="12 13">
    <name type="scientific">Scyliorhinus torazame</name>
    <name type="common">Cloudy catshark</name>
    <name type="synonym">Catulus torazame</name>
    <dbReference type="NCBI Taxonomy" id="75743"/>
    <lineage>
        <taxon>Eukaryota</taxon>
        <taxon>Metazoa</taxon>
        <taxon>Chordata</taxon>
        <taxon>Craniata</taxon>
        <taxon>Vertebrata</taxon>
        <taxon>Chondrichthyes</taxon>
        <taxon>Elasmobranchii</taxon>
        <taxon>Galeomorphii</taxon>
        <taxon>Galeoidea</taxon>
        <taxon>Carcharhiniformes</taxon>
        <taxon>Scyliorhinidae</taxon>
        <taxon>Scyliorhinus</taxon>
    </lineage>
</organism>
<evidence type="ECO:0000256" key="3">
    <source>
        <dbReference type="ARBA" id="ARBA00022645"/>
    </source>
</evidence>
<dbReference type="InterPro" id="IPR057246">
    <property type="entry name" value="CARBOXYPEPT_ZN_1"/>
</dbReference>
<dbReference type="InterPro" id="IPR057247">
    <property type="entry name" value="CARBOXYPEPT_ZN_2"/>
</dbReference>
<dbReference type="PRINTS" id="PR00765">
    <property type="entry name" value="CRBOXYPTASEA"/>
</dbReference>
<sequence length="513" mass="58683">MENRKLDDLHYGFGRKTHDYVSFENEKYQNVQADKYCEMIADFMVSKESTQVKESESIAAINGPWENSQTSRWKMFRSIKLLWIWAILPDLIALKLQYHSTQELEGFLHAINRKYPSITHLYYIGGSVAGIKLWVLAIGKYPKVHTVGIPDVKYIANIHGDEVVGREMLLQLIEHLVKMYKHDATITRLINNARIHIMPSMNPDGFEITQHEERSCTYSIGRYNKERVDLNRNFPDAFENSTSATQPETKAVMNWILSETFVLSISLHGGAVVASYPYDNKQTDKQPAGYSKCPDDDVFVYLAKNYSYNHLSMFSGDECERTPYFQDGITNGAEWYHFSGGMQDFNYISGQCFELTVELSCCKNPPEIYLMEYWNENQESLINFLKLVHLGIKGQVLTMDGAPIENAIVEVQGRENINPFRTNKWGEYYRLLLPGTYILNVTVPGFGSNTTEFQVLNDVENFSALVFNFHFNVNATDATSSKHSIQQQHGTASSKQQNAVLLISIVIYSALIY</sequence>
<evidence type="ECO:0000313" key="12">
    <source>
        <dbReference type="EMBL" id="GCB60386.1"/>
    </source>
</evidence>
<comment type="cofactor">
    <cofactor evidence="1">
        <name>Zn(2+)</name>
        <dbReference type="ChEBI" id="CHEBI:29105"/>
    </cofactor>
</comment>
<dbReference type="EMBL" id="BFAA01002392">
    <property type="protein sequence ID" value="GCB60386.1"/>
    <property type="molecule type" value="Genomic_DNA"/>
</dbReference>
<evidence type="ECO:0000256" key="8">
    <source>
        <dbReference type="ARBA" id="ARBA00023049"/>
    </source>
</evidence>
<keyword evidence="6" id="KW-0378">Hydrolase</keyword>
<protein>
    <recommendedName>
        <fullName evidence="11">Peptidase M14 domain-containing protein</fullName>
    </recommendedName>
</protein>
<proteinExistence type="inferred from homology"/>
<dbReference type="Gene3D" id="2.60.40.1120">
    <property type="entry name" value="Carboxypeptidase-like, regulatory domain"/>
    <property type="match status" value="1"/>
</dbReference>
<dbReference type="OrthoDB" id="10249045at2759"/>
<keyword evidence="7" id="KW-0862">Zinc</keyword>
<dbReference type="Pfam" id="PF13620">
    <property type="entry name" value="CarboxypepD_reg"/>
    <property type="match status" value="1"/>
</dbReference>
<feature type="active site" description="Proton donor/acceptor" evidence="10">
    <location>
        <position position="358"/>
    </location>
</feature>
<evidence type="ECO:0000256" key="7">
    <source>
        <dbReference type="ARBA" id="ARBA00022833"/>
    </source>
</evidence>
<dbReference type="PROSITE" id="PS00132">
    <property type="entry name" value="CARBOXYPEPT_ZN_1"/>
    <property type="match status" value="1"/>
</dbReference>
<dbReference type="GO" id="GO:0016485">
    <property type="term" value="P:protein processing"/>
    <property type="evidence" value="ECO:0007669"/>
    <property type="project" value="TreeGrafter"/>
</dbReference>
<dbReference type="PROSITE" id="PS52035">
    <property type="entry name" value="PEPTIDASE_M14"/>
    <property type="match status" value="1"/>
</dbReference>
<keyword evidence="4" id="KW-0645">Protease</keyword>
<dbReference type="InterPro" id="IPR008969">
    <property type="entry name" value="CarboxyPept-like_regulatory"/>
</dbReference>